<evidence type="ECO:0000313" key="2">
    <source>
        <dbReference type="EMBL" id="ACZ86742.1"/>
    </source>
</evidence>
<dbReference type="KEGG" id="sro:Sros_3822"/>
<comment type="similarity">
    <text evidence="1">Belongs to the HupF/HypC family.</text>
</comment>
<dbReference type="GO" id="GO:0051604">
    <property type="term" value="P:protein maturation"/>
    <property type="evidence" value="ECO:0007669"/>
    <property type="project" value="TreeGrafter"/>
</dbReference>
<dbReference type="HOGENOM" id="CLU_159381_1_1_11"/>
<name>D2ATM2_STRRD</name>
<dbReference type="PRINTS" id="PR00445">
    <property type="entry name" value="HUPFHYPC"/>
</dbReference>
<sequence length="92" mass="9996">MCLGIPGEIVEILSDRPDLAMVDVSGVRRAINIGLLEEESLAPGDWILIHVGFALSKIDEVEARAALDFLESIGEAYEDEIAALRESMIEQG</sequence>
<dbReference type="NCBIfam" id="TIGR00074">
    <property type="entry name" value="hypC_hupF"/>
    <property type="match status" value="1"/>
</dbReference>
<proteinExistence type="inferred from homology"/>
<accession>D2ATM2</accession>
<dbReference type="STRING" id="479432.Sros_3822"/>
<dbReference type="PANTHER" id="PTHR35177:SF2">
    <property type="entry name" value="HYDROGENASE MATURATION FACTOR HYBG"/>
    <property type="match status" value="1"/>
</dbReference>
<dbReference type="SUPFAM" id="SSF159127">
    <property type="entry name" value="HupF/HypC-like"/>
    <property type="match status" value="1"/>
</dbReference>
<evidence type="ECO:0000256" key="1">
    <source>
        <dbReference type="ARBA" id="ARBA00006018"/>
    </source>
</evidence>
<dbReference type="PANTHER" id="PTHR35177">
    <property type="entry name" value="HYDROGENASE MATURATION FACTOR HYBG"/>
    <property type="match status" value="1"/>
</dbReference>
<dbReference type="Pfam" id="PF01455">
    <property type="entry name" value="HupF_HypC"/>
    <property type="match status" value="1"/>
</dbReference>
<dbReference type="EMBL" id="CP001814">
    <property type="protein sequence ID" value="ACZ86742.1"/>
    <property type="molecule type" value="Genomic_DNA"/>
</dbReference>
<reference evidence="2 3" key="1">
    <citation type="journal article" date="2010" name="Stand. Genomic Sci.">
        <title>Complete genome sequence of Streptosporangium roseum type strain (NI 9100).</title>
        <authorList>
            <person name="Nolan M."/>
            <person name="Sikorski J."/>
            <person name="Jando M."/>
            <person name="Lucas S."/>
            <person name="Lapidus A."/>
            <person name="Glavina Del Rio T."/>
            <person name="Chen F."/>
            <person name="Tice H."/>
            <person name="Pitluck S."/>
            <person name="Cheng J.F."/>
            <person name="Chertkov O."/>
            <person name="Sims D."/>
            <person name="Meincke L."/>
            <person name="Brettin T."/>
            <person name="Han C."/>
            <person name="Detter J.C."/>
            <person name="Bruce D."/>
            <person name="Goodwin L."/>
            <person name="Land M."/>
            <person name="Hauser L."/>
            <person name="Chang Y.J."/>
            <person name="Jeffries C.D."/>
            <person name="Ivanova N."/>
            <person name="Mavromatis K."/>
            <person name="Mikhailova N."/>
            <person name="Chen A."/>
            <person name="Palaniappan K."/>
            <person name="Chain P."/>
            <person name="Rohde M."/>
            <person name="Goker M."/>
            <person name="Bristow J."/>
            <person name="Eisen J.A."/>
            <person name="Markowitz V."/>
            <person name="Hugenholtz P."/>
            <person name="Kyrpides N.C."/>
            <person name="Klenk H.P."/>
        </authorList>
    </citation>
    <scope>NUCLEOTIDE SEQUENCE [LARGE SCALE GENOMIC DNA]</scope>
    <source>
        <strain evidence="3">ATCC 12428 / DSM 43021 / JCM 3005 / NI 9100</strain>
    </source>
</reference>
<dbReference type="Gene3D" id="2.30.30.140">
    <property type="match status" value="1"/>
</dbReference>
<dbReference type="InterPro" id="IPR001109">
    <property type="entry name" value="Hydrogenase_HupF/HypC"/>
</dbReference>
<dbReference type="GO" id="GO:1902670">
    <property type="term" value="F:carbon dioxide binding"/>
    <property type="evidence" value="ECO:0007669"/>
    <property type="project" value="TreeGrafter"/>
</dbReference>
<dbReference type="AlphaFoldDB" id="D2ATM2"/>
<protein>
    <submittedName>
        <fullName evidence="2">Hydrogenase assembly chaperone HypC/HupF</fullName>
    </submittedName>
</protein>
<gene>
    <name evidence="2" type="ordered locus">Sros_3822</name>
</gene>
<dbReference type="Proteomes" id="UP000002029">
    <property type="component" value="Chromosome"/>
</dbReference>
<keyword evidence="3" id="KW-1185">Reference proteome</keyword>
<organism evidence="2 3">
    <name type="scientific">Streptosporangium roseum (strain ATCC 12428 / DSM 43021 / JCM 3005 / KCTC 9067 / NCIMB 10171 / NRRL 2505 / NI 9100)</name>
    <dbReference type="NCBI Taxonomy" id="479432"/>
    <lineage>
        <taxon>Bacteria</taxon>
        <taxon>Bacillati</taxon>
        <taxon>Actinomycetota</taxon>
        <taxon>Actinomycetes</taxon>
        <taxon>Streptosporangiales</taxon>
        <taxon>Streptosporangiaceae</taxon>
        <taxon>Streptosporangium</taxon>
    </lineage>
</organism>
<dbReference type="OrthoDB" id="9806017at2"/>
<dbReference type="eggNOG" id="COG0298">
    <property type="taxonomic scope" value="Bacteria"/>
</dbReference>
<dbReference type="GO" id="GO:0005506">
    <property type="term" value="F:iron ion binding"/>
    <property type="evidence" value="ECO:0007669"/>
    <property type="project" value="TreeGrafter"/>
</dbReference>
<dbReference type="FunFam" id="2.30.30.140:FF:000022">
    <property type="entry name" value="Hydrogenase assembly chaperone HybG"/>
    <property type="match status" value="1"/>
</dbReference>
<evidence type="ECO:0000313" key="3">
    <source>
        <dbReference type="Proteomes" id="UP000002029"/>
    </source>
</evidence>